<proteinExistence type="predicted"/>
<protein>
    <submittedName>
        <fullName evidence="1">Uncharacterized protein</fullName>
    </submittedName>
</protein>
<dbReference type="EMBL" id="BONX01000054">
    <property type="protein sequence ID" value="GIH00587.1"/>
    <property type="molecule type" value="Genomic_DNA"/>
</dbReference>
<dbReference type="Proteomes" id="UP000621500">
    <property type="component" value="Unassembled WGS sequence"/>
</dbReference>
<evidence type="ECO:0000313" key="2">
    <source>
        <dbReference type="Proteomes" id="UP000621500"/>
    </source>
</evidence>
<reference evidence="1 2" key="1">
    <citation type="submission" date="2021-01" db="EMBL/GenBank/DDBJ databases">
        <title>Whole genome shotgun sequence of Plantactinospora mayteni NBRC 109088.</title>
        <authorList>
            <person name="Komaki H."/>
            <person name="Tamura T."/>
        </authorList>
    </citation>
    <scope>NUCLEOTIDE SEQUENCE [LARGE SCALE GENOMIC DNA]</scope>
    <source>
        <strain evidence="1 2">NBRC 109088</strain>
    </source>
</reference>
<sequence length="82" mass="8847">MVDVCLTALVTQRRQVVQFLGRHLRPGHVVQLGNSGLPGPGLPGRHIVQLRDTGQLGPARRHPGHLVAPEVSPATNCFCTVR</sequence>
<comment type="caution">
    <text evidence="1">The sequence shown here is derived from an EMBL/GenBank/DDBJ whole genome shotgun (WGS) entry which is preliminary data.</text>
</comment>
<evidence type="ECO:0000313" key="1">
    <source>
        <dbReference type="EMBL" id="GIH00587.1"/>
    </source>
</evidence>
<name>A0ABQ4F126_9ACTN</name>
<gene>
    <name evidence="1" type="ORF">Pma05_71590</name>
</gene>
<keyword evidence="2" id="KW-1185">Reference proteome</keyword>
<accession>A0ABQ4F126</accession>
<organism evidence="1 2">
    <name type="scientific">Plantactinospora mayteni</name>
    <dbReference type="NCBI Taxonomy" id="566021"/>
    <lineage>
        <taxon>Bacteria</taxon>
        <taxon>Bacillati</taxon>
        <taxon>Actinomycetota</taxon>
        <taxon>Actinomycetes</taxon>
        <taxon>Micromonosporales</taxon>
        <taxon>Micromonosporaceae</taxon>
        <taxon>Plantactinospora</taxon>
    </lineage>
</organism>